<dbReference type="EMBL" id="QKLU01000001">
    <property type="protein sequence ID" value="PYF77222.1"/>
    <property type="molecule type" value="Genomic_DNA"/>
</dbReference>
<evidence type="ECO:0000313" key="2">
    <source>
        <dbReference type="Proteomes" id="UP000248198"/>
    </source>
</evidence>
<dbReference type="Proteomes" id="UP000248198">
    <property type="component" value="Unassembled WGS sequence"/>
</dbReference>
<organism evidence="1 2">
    <name type="scientific">Pedobacter nutrimenti</name>
    <dbReference type="NCBI Taxonomy" id="1241337"/>
    <lineage>
        <taxon>Bacteria</taxon>
        <taxon>Pseudomonadati</taxon>
        <taxon>Bacteroidota</taxon>
        <taxon>Sphingobacteriia</taxon>
        <taxon>Sphingobacteriales</taxon>
        <taxon>Sphingobacteriaceae</taxon>
        <taxon>Pedobacter</taxon>
    </lineage>
</organism>
<protein>
    <recommendedName>
        <fullName evidence="3">VCBS repeat protein</fullName>
    </recommendedName>
</protein>
<evidence type="ECO:0000313" key="1">
    <source>
        <dbReference type="EMBL" id="PYF77222.1"/>
    </source>
</evidence>
<sequence>MLLCTLSSYAQPFRFKSTGPGKPFFLNIGWGEKGKGAYVWYEGQNSPMALQVSAYKRDKAQAGTNQPDEESYRWSEIYQGKINGTYALTMMQHNIYQVSYVRARDNKKFELEYLEDKKPYDGKNMLLLYGIQLHFYVFYKNDFKLLYPNGQETSFKLSPLKNGNARQYSIRDYNNDGYDDISFKQSGAKAEIFIYHPQIKKFMPQE</sequence>
<accession>A0A318ULH3</accession>
<reference evidence="1 2" key="1">
    <citation type="submission" date="2018-06" db="EMBL/GenBank/DDBJ databases">
        <title>Genomic Encyclopedia of Archaeal and Bacterial Type Strains, Phase II (KMG-II): from individual species to whole genera.</title>
        <authorList>
            <person name="Goeker M."/>
        </authorList>
    </citation>
    <scope>NUCLEOTIDE SEQUENCE [LARGE SCALE GENOMIC DNA]</scope>
    <source>
        <strain evidence="1 2">DSM 27372</strain>
    </source>
</reference>
<proteinExistence type="predicted"/>
<name>A0A318ULH3_9SPHI</name>
<evidence type="ECO:0008006" key="3">
    <source>
        <dbReference type="Google" id="ProtNLM"/>
    </source>
</evidence>
<comment type="caution">
    <text evidence="1">The sequence shown here is derived from an EMBL/GenBank/DDBJ whole genome shotgun (WGS) entry which is preliminary data.</text>
</comment>
<gene>
    <name evidence="1" type="ORF">B0O44_101703</name>
</gene>
<dbReference type="AlphaFoldDB" id="A0A318ULH3"/>
<keyword evidence="2" id="KW-1185">Reference proteome</keyword>